<accession>A0ABP4E930</accession>
<protein>
    <submittedName>
        <fullName evidence="3">Uncharacterized protein</fullName>
    </submittedName>
</protein>
<dbReference type="EMBL" id="BAAALG010000003">
    <property type="protein sequence ID" value="GAA1094958.1"/>
    <property type="molecule type" value="Genomic_DNA"/>
</dbReference>
<evidence type="ECO:0000313" key="3">
    <source>
        <dbReference type="EMBL" id="GAA1094958.1"/>
    </source>
</evidence>
<dbReference type="Proteomes" id="UP001501581">
    <property type="component" value="Unassembled WGS sequence"/>
</dbReference>
<proteinExistence type="predicted"/>
<gene>
    <name evidence="3" type="ORF">GCM10009668_08570</name>
</gene>
<keyword evidence="2" id="KW-0812">Transmembrane</keyword>
<evidence type="ECO:0000313" key="4">
    <source>
        <dbReference type="Proteomes" id="UP001501581"/>
    </source>
</evidence>
<keyword evidence="4" id="KW-1185">Reference proteome</keyword>
<organism evidence="3 4">
    <name type="scientific">Nocardioides dubius</name>
    <dbReference type="NCBI Taxonomy" id="317019"/>
    <lineage>
        <taxon>Bacteria</taxon>
        <taxon>Bacillati</taxon>
        <taxon>Actinomycetota</taxon>
        <taxon>Actinomycetes</taxon>
        <taxon>Propionibacteriales</taxon>
        <taxon>Nocardioidaceae</taxon>
        <taxon>Nocardioides</taxon>
    </lineage>
</organism>
<reference evidence="4" key="1">
    <citation type="journal article" date="2019" name="Int. J. Syst. Evol. Microbiol.">
        <title>The Global Catalogue of Microorganisms (GCM) 10K type strain sequencing project: providing services to taxonomists for standard genome sequencing and annotation.</title>
        <authorList>
            <consortium name="The Broad Institute Genomics Platform"/>
            <consortium name="The Broad Institute Genome Sequencing Center for Infectious Disease"/>
            <person name="Wu L."/>
            <person name="Ma J."/>
        </authorList>
    </citation>
    <scope>NUCLEOTIDE SEQUENCE [LARGE SCALE GENOMIC DNA]</scope>
    <source>
        <strain evidence="4">JCM 13008</strain>
    </source>
</reference>
<keyword evidence="2" id="KW-1133">Transmembrane helix</keyword>
<keyword evidence="2" id="KW-0472">Membrane</keyword>
<feature type="region of interest" description="Disordered" evidence="1">
    <location>
        <begin position="76"/>
        <end position="114"/>
    </location>
</feature>
<evidence type="ECO:0000256" key="1">
    <source>
        <dbReference type="SAM" id="MobiDB-lite"/>
    </source>
</evidence>
<evidence type="ECO:0000256" key="2">
    <source>
        <dbReference type="SAM" id="Phobius"/>
    </source>
</evidence>
<sequence length="114" mass="12218">MPTRSLDSMGISAPFWMPFSLVIAFVAVISLLTVLVQRDMRRGGGGGVHANPLGAMDEVFHPAAHRARLELQHVDEVSETVPSPDGDLPSTPGGVQLVRGADGTPHTARITRRR</sequence>
<comment type="caution">
    <text evidence="3">The sequence shown here is derived from an EMBL/GenBank/DDBJ whole genome shotgun (WGS) entry which is preliminary data.</text>
</comment>
<feature type="transmembrane region" description="Helical" evidence="2">
    <location>
        <begin position="15"/>
        <end position="36"/>
    </location>
</feature>
<name>A0ABP4E930_9ACTN</name>